<feature type="compositionally biased region" description="Acidic residues" evidence="1">
    <location>
        <begin position="303"/>
        <end position="315"/>
    </location>
</feature>
<sequence>MAPKLRVLGSSGSDAPKVLSPNSSEPTHVSSDRFEGDILVRIKDFSGESADGKERKSPEGETGFFTAGEREGSSWSIFVKGSFKEEINADDLVFGNVFDKPIRDSLPWGTSVALKFMNFIDPNMKSDVYADKPWALSPLLSTVPYLVWSSSNSKWSTDDLKPIKESTYESIKDRLKESPEGKDTLDDLERVSGGTEWDAGKRRSWLTKEANRKALKIKPSDTITIDFAQGYLDFNDLSVSIPAVKFHVNLLKYWDGQPVTFVCRNRSGSKEFFKIIFQIINVDPAEISKAKEENEQDEKGEKDEGEDQQISDEVD</sequence>
<name>A0A0F7ST95_PHARH</name>
<accession>A0A0F7ST95</accession>
<evidence type="ECO:0000259" key="2">
    <source>
        <dbReference type="Pfam" id="PF08588"/>
    </source>
</evidence>
<organism evidence="3">
    <name type="scientific">Phaffia rhodozyma</name>
    <name type="common">Yeast</name>
    <name type="synonym">Xanthophyllomyces dendrorhous</name>
    <dbReference type="NCBI Taxonomy" id="264483"/>
    <lineage>
        <taxon>Eukaryota</taxon>
        <taxon>Fungi</taxon>
        <taxon>Dikarya</taxon>
        <taxon>Basidiomycota</taxon>
        <taxon>Agaricomycotina</taxon>
        <taxon>Tremellomycetes</taxon>
        <taxon>Cystofilobasidiales</taxon>
        <taxon>Mrakiaceae</taxon>
        <taxon>Phaffia</taxon>
    </lineage>
</organism>
<dbReference type="AlphaFoldDB" id="A0A0F7ST95"/>
<dbReference type="PANTHER" id="PTHR34826">
    <property type="entry name" value="UPF0590 PROTEIN C409.17C"/>
    <property type="match status" value="1"/>
</dbReference>
<reference evidence="3" key="1">
    <citation type="submission" date="2014-08" db="EMBL/GenBank/DDBJ databases">
        <authorList>
            <person name="Sharma Rahul"/>
            <person name="Thines Marco"/>
        </authorList>
    </citation>
    <scope>NUCLEOTIDE SEQUENCE</scope>
</reference>
<proteinExistence type="predicted"/>
<evidence type="ECO:0000256" key="1">
    <source>
        <dbReference type="SAM" id="MobiDB-lite"/>
    </source>
</evidence>
<protein>
    <recommendedName>
        <fullName evidence="2">Domain of unknown function at the cortex 1 domain-containing protein</fullName>
    </recommendedName>
</protein>
<feature type="region of interest" description="Disordered" evidence="1">
    <location>
        <begin position="287"/>
        <end position="315"/>
    </location>
</feature>
<dbReference type="InterPro" id="IPR013897">
    <property type="entry name" value="Duc1"/>
</dbReference>
<dbReference type="EMBL" id="LN483157">
    <property type="protein sequence ID" value="CED83829.1"/>
    <property type="molecule type" value="Genomic_DNA"/>
</dbReference>
<feature type="compositionally biased region" description="Polar residues" evidence="1">
    <location>
        <begin position="20"/>
        <end position="29"/>
    </location>
</feature>
<feature type="domain" description="Domain of unknown function at the cortex 1" evidence="2">
    <location>
        <begin position="5"/>
        <end position="279"/>
    </location>
</feature>
<feature type="compositionally biased region" description="Basic and acidic residues" evidence="1">
    <location>
        <begin position="287"/>
        <end position="302"/>
    </location>
</feature>
<dbReference type="PANTHER" id="PTHR34826:SF2">
    <property type="entry name" value="UPF0590 PROTEIN C409.17C"/>
    <property type="match status" value="1"/>
</dbReference>
<feature type="compositionally biased region" description="Basic and acidic residues" evidence="1">
    <location>
        <begin position="30"/>
        <end position="59"/>
    </location>
</feature>
<feature type="region of interest" description="Disordered" evidence="1">
    <location>
        <begin position="1"/>
        <end position="65"/>
    </location>
</feature>
<evidence type="ECO:0000313" key="3">
    <source>
        <dbReference type="EMBL" id="CED83829.1"/>
    </source>
</evidence>
<dbReference type="Pfam" id="PF08588">
    <property type="entry name" value="Duc1"/>
    <property type="match status" value="1"/>
</dbReference>